<comment type="subcellular location">
    <subcellularLocation>
        <location evidence="2">Membrane</location>
    </subcellularLocation>
</comment>
<accession>A0A3S0RDH3</accession>
<dbReference type="PROSITE" id="PS50109">
    <property type="entry name" value="HIS_KIN"/>
    <property type="match status" value="1"/>
</dbReference>
<dbReference type="InterPro" id="IPR003661">
    <property type="entry name" value="HisK_dim/P_dom"/>
</dbReference>
<dbReference type="Pfam" id="PF00512">
    <property type="entry name" value="HisKA"/>
    <property type="match status" value="1"/>
</dbReference>
<evidence type="ECO:0000256" key="2">
    <source>
        <dbReference type="ARBA" id="ARBA00004370"/>
    </source>
</evidence>
<dbReference type="GO" id="GO:0005886">
    <property type="term" value="C:plasma membrane"/>
    <property type="evidence" value="ECO:0007669"/>
    <property type="project" value="TreeGrafter"/>
</dbReference>
<dbReference type="SUPFAM" id="SSF55874">
    <property type="entry name" value="ATPase domain of HSP90 chaperone/DNA topoisomerase II/histidine kinase"/>
    <property type="match status" value="1"/>
</dbReference>
<keyword evidence="13" id="KW-1185">Reference proteome</keyword>
<dbReference type="PANTHER" id="PTHR45436:SF8">
    <property type="entry name" value="HISTIDINE KINASE"/>
    <property type="match status" value="1"/>
</dbReference>
<protein>
    <recommendedName>
        <fullName evidence="3">histidine kinase</fullName>
        <ecNumber evidence="3">2.7.13.3</ecNumber>
    </recommendedName>
</protein>
<evidence type="ECO:0000256" key="10">
    <source>
        <dbReference type="SAM" id="Phobius"/>
    </source>
</evidence>
<dbReference type="RefSeq" id="WP_126674148.1">
    <property type="nucleotide sequence ID" value="NZ_RYZR01000006.1"/>
</dbReference>
<dbReference type="SMART" id="SM00387">
    <property type="entry name" value="HATPase_c"/>
    <property type="match status" value="1"/>
</dbReference>
<evidence type="ECO:0000256" key="5">
    <source>
        <dbReference type="ARBA" id="ARBA00022679"/>
    </source>
</evidence>
<evidence type="ECO:0000256" key="7">
    <source>
        <dbReference type="ARBA" id="ARBA00022777"/>
    </source>
</evidence>
<keyword evidence="7 12" id="KW-0418">Kinase</keyword>
<dbReference type="InterPro" id="IPR003594">
    <property type="entry name" value="HATPase_dom"/>
</dbReference>
<reference evidence="12 13" key="1">
    <citation type="submission" date="2018-12" db="EMBL/GenBank/DDBJ databases">
        <title>Dyella dinghuensis sp. nov. DHOA06 and Dyella choica sp. nov. 4M-K27, isolated from forest soil.</title>
        <authorList>
            <person name="Qiu L.-H."/>
            <person name="Gao Z.-H."/>
        </authorList>
    </citation>
    <scope>NUCLEOTIDE SEQUENCE [LARGE SCALE GENOMIC DNA]</scope>
    <source>
        <strain evidence="12 13">DHOA06</strain>
    </source>
</reference>
<evidence type="ECO:0000313" key="13">
    <source>
        <dbReference type="Proteomes" id="UP000267077"/>
    </source>
</evidence>
<dbReference type="SMART" id="SM00388">
    <property type="entry name" value="HisKA"/>
    <property type="match status" value="1"/>
</dbReference>
<evidence type="ECO:0000259" key="11">
    <source>
        <dbReference type="PROSITE" id="PS50109"/>
    </source>
</evidence>
<evidence type="ECO:0000256" key="9">
    <source>
        <dbReference type="ARBA" id="ARBA00023136"/>
    </source>
</evidence>
<dbReference type="Proteomes" id="UP000267077">
    <property type="component" value="Unassembled WGS sequence"/>
</dbReference>
<keyword evidence="5" id="KW-0808">Transferase</keyword>
<dbReference type="SUPFAM" id="SSF47384">
    <property type="entry name" value="Homodimeric domain of signal transducing histidine kinase"/>
    <property type="match status" value="1"/>
</dbReference>
<keyword evidence="6 10" id="KW-0812">Transmembrane</keyword>
<dbReference type="InterPro" id="IPR004358">
    <property type="entry name" value="Sig_transdc_His_kin-like_C"/>
</dbReference>
<keyword evidence="9 10" id="KW-0472">Membrane</keyword>
<keyword evidence="8 10" id="KW-1133">Transmembrane helix</keyword>
<feature type="domain" description="Histidine kinase" evidence="11">
    <location>
        <begin position="239"/>
        <end position="449"/>
    </location>
</feature>
<dbReference type="OrthoDB" id="9809766at2"/>
<feature type="transmembrane region" description="Helical" evidence="10">
    <location>
        <begin position="157"/>
        <end position="180"/>
    </location>
</feature>
<dbReference type="InterPro" id="IPR036890">
    <property type="entry name" value="HATPase_C_sf"/>
</dbReference>
<dbReference type="PANTHER" id="PTHR45436">
    <property type="entry name" value="SENSOR HISTIDINE KINASE YKOH"/>
    <property type="match status" value="1"/>
</dbReference>
<evidence type="ECO:0000256" key="1">
    <source>
        <dbReference type="ARBA" id="ARBA00000085"/>
    </source>
</evidence>
<dbReference type="PRINTS" id="PR00344">
    <property type="entry name" value="BCTRLSENSOR"/>
</dbReference>
<comment type="catalytic activity">
    <reaction evidence="1">
        <text>ATP + protein L-histidine = ADP + protein N-phospho-L-histidine.</text>
        <dbReference type="EC" id="2.7.13.3"/>
    </reaction>
</comment>
<dbReference type="AlphaFoldDB" id="A0A3S0RDH3"/>
<name>A0A3S0RDH3_9GAMM</name>
<dbReference type="Pfam" id="PF02518">
    <property type="entry name" value="HATPase_c"/>
    <property type="match status" value="1"/>
</dbReference>
<evidence type="ECO:0000313" key="12">
    <source>
        <dbReference type="EMBL" id="RUL63212.1"/>
    </source>
</evidence>
<proteinExistence type="predicted"/>
<dbReference type="EC" id="2.7.13.3" evidence="3"/>
<evidence type="ECO:0000256" key="4">
    <source>
        <dbReference type="ARBA" id="ARBA00022553"/>
    </source>
</evidence>
<feature type="transmembrane region" description="Helical" evidence="10">
    <location>
        <begin position="12"/>
        <end position="34"/>
    </location>
</feature>
<dbReference type="InterPro" id="IPR036097">
    <property type="entry name" value="HisK_dim/P_sf"/>
</dbReference>
<dbReference type="GO" id="GO:0000155">
    <property type="term" value="F:phosphorelay sensor kinase activity"/>
    <property type="evidence" value="ECO:0007669"/>
    <property type="project" value="InterPro"/>
</dbReference>
<comment type="caution">
    <text evidence="12">The sequence shown here is derived from an EMBL/GenBank/DDBJ whole genome shotgun (WGS) entry which is preliminary data.</text>
</comment>
<dbReference type="CDD" id="cd00082">
    <property type="entry name" value="HisKA"/>
    <property type="match status" value="1"/>
</dbReference>
<gene>
    <name evidence="12" type="ORF">EKH79_12465</name>
</gene>
<sequence>MRPANFIQTATFRVAVLQALLFAVVVAALFGLVWKEIHTYVADQLRVAVEVETASLREAAQAGMLEPQIRQRLAVIPVGPDYYLLSDANGQRVVGNLVFKPQVPGWQRVPFHGAHGRHKGHANQVDLYVTPLSDGRWLTVGRDNRDIGELDENLTRYFFFSVGVAMLFALLSGGIAGHFFMKTVDRLTARAERIVTGEEPGPLQLDRGGVEFVRLAGRLDRILERVHTLMENMRQVSSDIAHDLRTPLTRLRQRLESASAPGRDADFQRLSIERSIVDVDDVLATFSALLRISRIQARERQAGFAPVDLSELFASMAEVYGPVAEDTGHIVTADVQAGVGFKGDRTLLTQMLSNLIENAIHHTPAGTHINLSLNALPDGVVGCVEDTGPGIPADEHKRVFHRFVRLDSSRTSPGSGLGLSLVAAIAELHRIPVTLRDREPGLSVMMRFA</sequence>
<dbReference type="InterPro" id="IPR050428">
    <property type="entry name" value="TCS_sensor_his_kinase"/>
</dbReference>
<dbReference type="Gene3D" id="1.10.287.130">
    <property type="match status" value="1"/>
</dbReference>
<evidence type="ECO:0000256" key="8">
    <source>
        <dbReference type="ARBA" id="ARBA00022989"/>
    </source>
</evidence>
<organism evidence="12 13">
    <name type="scientific">Dyella dinghuensis</name>
    <dbReference type="NCBI Taxonomy" id="1920169"/>
    <lineage>
        <taxon>Bacteria</taxon>
        <taxon>Pseudomonadati</taxon>
        <taxon>Pseudomonadota</taxon>
        <taxon>Gammaproteobacteria</taxon>
        <taxon>Lysobacterales</taxon>
        <taxon>Rhodanobacteraceae</taxon>
        <taxon>Dyella</taxon>
    </lineage>
</organism>
<keyword evidence="4" id="KW-0597">Phosphoprotein</keyword>
<dbReference type="InterPro" id="IPR005467">
    <property type="entry name" value="His_kinase_dom"/>
</dbReference>
<evidence type="ECO:0000256" key="6">
    <source>
        <dbReference type="ARBA" id="ARBA00022692"/>
    </source>
</evidence>
<evidence type="ECO:0000256" key="3">
    <source>
        <dbReference type="ARBA" id="ARBA00012438"/>
    </source>
</evidence>
<dbReference type="EMBL" id="RYZR01000006">
    <property type="protein sequence ID" value="RUL63212.1"/>
    <property type="molecule type" value="Genomic_DNA"/>
</dbReference>
<dbReference type="Gene3D" id="3.30.565.10">
    <property type="entry name" value="Histidine kinase-like ATPase, C-terminal domain"/>
    <property type="match status" value="1"/>
</dbReference>